<evidence type="ECO:0000313" key="2">
    <source>
        <dbReference type="EMBL" id="MDE1472008.1"/>
    </source>
</evidence>
<evidence type="ECO:0000259" key="1">
    <source>
        <dbReference type="Pfam" id="PF25087"/>
    </source>
</evidence>
<dbReference type="InterPro" id="IPR011004">
    <property type="entry name" value="Trimer_LpxA-like_sf"/>
</dbReference>
<keyword evidence="3" id="KW-1185">Reference proteome</keyword>
<dbReference type="PANTHER" id="PTHR43300">
    <property type="entry name" value="ACETYLTRANSFERASE"/>
    <property type="match status" value="1"/>
</dbReference>
<gene>
    <name evidence="2" type="ORF">PTZ04_17255</name>
</gene>
<accession>A0ABT5USR4</accession>
<dbReference type="Gene3D" id="2.160.10.10">
    <property type="entry name" value="Hexapeptide repeat proteins"/>
    <property type="match status" value="1"/>
</dbReference>
<dbReference type="InterPro" id="IPR050179">
    <property type="entry name" value="Trans_hexapeptide_repeat"/>
</dbReference>
<dbReference type="Proteomes" id="UP001215087">
    <property type="component" value="Unassembled WGS sequence"/>
</dbReference>
<proteinExistence type="predicted"/>
<feature type="domain" description="Mannose-1-phosphate guanyltransferase C-terminal" evidence="1">
    <location>
        <begin position="85"/>
        <end position="182"/>
    </location>
</feature>
<name>A0ABT5USR4_EUBLI</name>
<dbReference type="PANTHER" id="PTHR43300:SF7">
    <property type="entry name" value="UDP-N-ACETYLBACILLOSAMINE N-ACETYLTRANSFERASE"/>
    <property type="match status" value="1"/>
</dbReference>
<dbReference type="SUPFAM" id="SSF51161">
    <property type="entry name" value="Trimeric LpxA-like enzymes"/>
    <property type="match status" value="1"/>
</dbReference>
<dbReference type="EMBL" id="JAQSVD010000011">
    <property type="protein sequence ID" value="MDE1472008.1"/>
    <property type="molecule type" value="Genomic_DNA"/>
</dbReference>
<dbReference type="Gene3D" id="3.40.50.20">
    <property type="match status" value="1"/>
</dbReference>
<dbReference type="Pfam" id="PF25087">
    <property type="entry name" value="GMPPB_C"/>
    <property type="match status" value="1"/>
</dbReference>
<protein>
    <recommendedName>
        <fullName evidence="1">Mannose-1-phosphate guanyltransferase C-terminal domain-containing protein</fullName>
    </recommendedName>
</protein>
<dbReference type="RefSeq" id="WP_227208706.1">
    <property type="nucleotide sequence ID" value="NZ_JAJCLO010000013.1"/>
</dbReference>
<comment type="caution">
    <text evidence="2">The sequence shown here is derived from an EMBL/GenBank/DDBJ whole genome shotgun (WGS) entry which is preliminary data.</text>
</comment>
<evidence type="ECO:0000313" key="3">
    <source>
        <dbReference type="Proteomes" id="UP001215087"/>
    </source>
</evidence>
<sequence>MREMVVLGTGPAGRVIADALRGTEDALAGFLSADPPSDGWPYPVLGTPEDAPGLSGDGRGFIVAADSLRERETVVRAFPELCYQAVIHPAAYVAADAVVEPGVYIGAGAIVGAGALIGAHTVIGEGSIIGALSRIEPYCELLARVNIGREVMVKDHTFIGHSATLKDKITIAAGTVIQTGEIVVKDMVMKMVYKRGAWIYKENEVPKE</sequence>
<reference evidence="2 3" key="1">
    <citation type="submission" date="2023-02" db="EMBL/GenBank/DDBJ databases">
        <title>Comparative genome analysis of Eubacterium limosum species.</title>
        <authorList>
            <person name="Bak J.E."/>
        </authorList>
    </citation>
    <scope>NUCLEOTIDE SEQUENCE [LARGE SCALE GENOMIC DNA]</scope>
    <source>
        <strain evidence="2 3">KGMB01548</strain>
    </source>
</reference>
<organism evidence="2 3">
    <name type="scientific">Eubacterium limosum</name>
    <dbReference type="NCBI Taxonomy" id="1736"/>
    <lineage>
        <taxon>Bacteria</taxon>
        <taxon>Bacillati</taxon>
        <taxon>Bacillota</taxon>
        <taxon>Clostridia</taxon>
        <taxon>Eubacteriales</taxon>
        <taxon>Eubacteriaceae</taxon>
        <taxon>Eubacterium</taxon>
    </lineage>
</organism>
<dbReference type="InterPro" id="IPR056729">
    <property type="entry name" value="GMPPB_C"/>
</dbReference>